<dbReference type="PIRSF" id="PIRSF016578">
    <property type="entry name" value="HsaA"/>
    <property type="match status" value="1"/>
</dbReference>
<evidence type="ECO:0000256" key="1">
    <source>
        <dbReference type="ARBA" id="ARBA00022630"/>
    </source>
</evidence>
<dbReference type="eggNOG" id="COG1960">
    <property type="taxonomic scope" value="Bacteria"/>
</dbReference>
<dbReference type="Gene3D" id="1.20.140.10">
    <property type="entry name" value="Butyryl-CoA Dehydrogenase, subunit A, domain 3"/>
    <property type="match status" value="1"/>
</dbReference>
<dbReference type="Pfam" id="PF02770">
    <property type="entry name" value="Acyl-CoA_dh_M"/>
    <property type="match status" value="1"/>
</dbReference>
<dbReference type="Proteomes" id="UP000009044">
    <property type="component" value="Chromosome"/>
</dbReference>
<accession>G2I351</accession>
<dbReference type="PANTHER" id="PTHR43831:SF1">
    <property type="entry name" value="ISOBUTYRYL-COA DEHYDROGENASE, MITOCHONDRIAL"/>
    <property type="match status" value="1"/>
</dbReference>
<evidence type="ECO:0000256" key="2">
    <source>
        <dbReference type="ARBA" id="ARBA00023002"/>
    </source>
</evidence>
<dbReference type="EMBL" id="AP012159">
    <property type="protein sequence ID" value="BAK82656.1"/>
    <property type="molecule type" value="Genomic_DNA"/>
</dbReference>
<evidence type="ECO:0000259" key="4">
    <source>
        <dbReference type="Pfam" id="PF08028"/>
    </source>
</evidence>
<dbReference type="RefSeq" id="WP_014104236.1">
    <property type="nucleotide sequence ID" value="NC_016027.1"/>
</dbReference>
<dbReference type="InterPro" id="IPR006091">
    <property type="entry name" value="Acyl-CoA_Oxase/DH_mid-dom"/>
</dbReference>
<dbReference type="InterPro" id="IPR052547">
    <property type="entry name" value="Mito_Isobutyryl-CoADH"/>
</dbReference>
<evidence type="ECO:0000313" key="5">
    <source>
        <dbReference type="EMBL" id="BAK82656.1"/>
    </source>
</evidence>
<dbReference type="InterPro" id="IPR013107">
    <property type="entry name" value="Acyl-CoA_DH_C"/>
</dbReference>
<dbReference type="AlphaFoldDB" id="G2I351"/>
<dbReference type="Pfam" id="PF08028">
    <property type="entry name" value="Acyl-CoA_dh_2"/>
    <property type="match status" value="1"/>
</dbReference>
<organism evidence="5 6">
    <name type="scientific">Komagataeibacter medellinensis (strain NBRC 3288 / BCRC 11682 / LMG 1693 / Kondo 51)</name>
    <name type="common">Gluconacetobacter medellinensis</name>
    <dbReference type="NCBI Taxonomy" id="634177"/>
    <lineage>
        <taxon>Bacteria</taxon>
        <taxon>Pseudomonadati</taxon>
        <taxon>Pseudomonadota</taxon>
        <taxon>Alphaproteobacteria</taxon>
        <taxon>Acetobacterales</taxon>
        <taxon>Acetobacteraceae</taxon>
        <taxon>Komagataeibacter</taxon>
    </lineage>
</organism>
<dbReference type="InterPro" id="IPR037069">
    <property type="entry name" value="AcylCoA_DH/ox_N_sf"/>
</dbReference>
<dbReference type="InterPro" id="IPR036250">
    <property type="entry name" value="AcylCo_DH-like_C"/>
</dbReference>
<sequence length="383" mass="40838">MSFPLHDAPQAMEAARHLQSVFTTRAARHDRTGQFAHENIEDLRQAGLLSLPIDTPQRPTAFKLGVVAAIVGTIAQADASTALVLVNHYMVRAAMARHECGSAALARWVEEEQHDQLLNILLAEPDLGSASRGGLPGTVATRTSAGWCLNGRKAYVTGIPGLSWLLVRARTTEETPRVGLFMVPATAPGITVIENWDHIGMRASNSHEVILHDVPLRADAALDLHLPDTPPAPRNTLLLWNTGLLGALYNGIATAALDWFVTFLKTRVPSSLGAPLATLPGMRDAVGGFSLTLHMNTMLLDRYMTGVETDAPPERLNADAAVIKAKVVDAAGDFTSAIMGLAGNAGLSAHNPLERAHRDALCGRIHAPHGELLRSRAGQAALA</sequence>
<feature type="domain" description="Acyl-CoA oxidase/dehydrogenase middle" evidence="3">
    <location>
        <begin position="121"/>
        <end position="214"/>
    </location>
</feature>
<keyword evidence="2" id="KW-0560">Oxidoreductase</keyword>
<dbReference type="InterPro" id="IPR009100">
    <property type="entry name" value="AcylCoA_DH/oxidase_NM_dom_sf"/>
</dbReference>
<dbReference type="SUPFAM" id="SSF47203">
    <property type="entry name" value="Acyl-CoA dehydrogenase C-terminal domain-like"/>
    <property type="match status" value="1"/>
</dbReference>
<dbReference type="GO" id="GO:0050660">
    <property type="term" value="F:flavin adenine dinucleotide binding"/>
    <property type="evidence" value="ECO:0007669"/>
    <property type="project" value="InterPro"/>
</dbReference>
<evidence type="ECO:0000259" key="3">
    <source>
        <dbReference type="Pfam" id="PF02770"/>
    </source>
</evidence>
<dbReference type="GO" id="GO:0016627">
    <property type="term" value="F:oxidoreductase activity, acting on the CH-CH group of donors"/>
    <property type="evidence" value="ECO:0007669"/>
    <property type="project" value="InterPro"/>
</dbReference>
<protein>
    <submittedName>
        <fullName evidence="5">Acyl-CoA dehydrogenase</fullName>
    </submittedName>
</protein>
<keyword evidence="1" id="KW-0285">Flavoprotein</keyword>
<reference evidence="6" key="1">
    <citation type="journal article" date="2011" name="J. Bacteriol.">
        <title>Complete genome sequence of NBRC 3288, a unique cellulose-nonproducing strain of Gluconacetobacter xylinus isolated from vinegar.</title>
        <authorList>
            <person name="Ogino H."/>
            <person name="Azuma Y."/>
            <person name="Hosoyama A."/>
            <person name="Nakazawa H."/>
            <person name="Matsutani M."/>
            <person name="Hasegawa A."/>
            <person name="Otsuyama K."/>
            <person name="Matsushita K."/>
            <person name="Fujita N."/>
            <person name="Shirai M."/>
        </authorList>
    </citation>
    <scope>NUCLEOTIDE SEQUENCE [LARGE SCALE GENOMIC DNA]</scope>
    <source>
        <strain evidence="6">NBRC 3288 / BCRC 11682 / LMG 1693</strain>
    </source>
</reference>
<dbReference type="CDD" id="cd00567">
    <property type="entry name" value="ACAD"/>
    <property type="match status" value="1"/>
</dbReference>
<dbReference type="PANTHER" id="PTHR43831">
    <property type="entry name" value="ISOBUTYRYL-COA DEHYDROGENASE"/>
    <property type="match status" value="1"/>
</dbReference>
<dbReference type="Gene3D" id="2.40.110.10">
    <property type="entry name" value="Butyryl-CoA Dehydrogenase, subunit A, domain 2"/>
    <property type="match status" value="1"/>
</dbReference>
<proteinExistence type="predicted"/>
<dbReference type="PATRIC" id="fig|634177.7.peg.264"/>
<evidence type="ECO:0000313" key="6">
    <source>
        <dbReference type="Proteomes" id="UP000009044"/>
    </source>
</evidence>
<dbReference type="HOGENOM" id="CLU_018204_3_2_5"/>
<name>G2I351_KOMMN</name>
<feature type="domain" description="Acyl-CoA dehydrogenase C-terminal" evidence="4">
    <location>
        <begin position="246"/>
        <end position="368"/>
    </location>
</feature>
<dbReference type="Gene3D" id="1.10.540.10">
    <property type="entry name" value="Acyl-CoA dehydrogenase/oxidase, N-terminal domain"/>
    <property type="match status" value="1"/>
</dbReference>
<gene>
    <name evidence="5" type="ordered locus">GLX_02440</name>
</gene>
<dbReference type="SUPFAM" id="SSF56645">
    <property type="entry name" value="Acyl-CoA dehydrogenase NM domain-like"/>
    <property type="match status" value="1"/>
</dbReference>
<dbReference type="InterPro" id="IPR046373">
    <property type="entry name" value="Acyl-CoA_Oxase/DH_mid-dom_sf"/>
</dbReference>
<dbReference type="KEGG" id="gxy:GLX_02440"/>
<dbReference type="STRING" id="634177.GLX_02440"/>